<dbReference type="InterPro" id="IPR008366">
    <property type="entry name" value="NFAT"/>
</dbReference>
<dbReference type="GO" id="GO:0009653">
    <property type="term" value="P:anatomical structure morphogenesis"/>
    <property type="evidence" value="ECO:0007669"/>
    <property type="project" value="UniProtKB-ARBA"/>
</dbReference>
<feature type="non-terminal residue" evidence="2">
    <location>
        <position position="57"/>
    </location>
</feature>
<dbReference type="PANTHER" id="PTHR12533">
    <property type="entry name" value="NFAT"/>
    <property type="match status" value="1"/>
</dbReference>
<protein>
    <recommendedName>
        <fullName evidence="1">RHD domain-containing protein</fullName>
    </recommendedName>
</protein>
<dbReference type="PROSITE" id="PS50254">
    <property type="entry name" value="REL_2"/>
    <property type="match status" value="1"/>
</dbReference>
<evidence type="ECO:0000259" key="1">
    <source>
        <dbReference type="PROSITE" id="PS50254"/>
    </source>
</evidence>
<dbReference type="Gene3D" id="2.60.40.340">
    <property type="entry name" value="Rel homology domain (RHD), DNA-binding domain"/>
    <property type="match status" value="1"/>
</dbReference>
<proteinExistence type="predicted"/>
<dbReference type="InterPro" id="IPR037059">
    <property type="entry name" value="RHD_DNA_bind_dom_sf"/>
</dbReference>
<dbReference type="AlphaFoldDB" id="A0ABD0NXE7"/>
<evidence type="ECO:0000313" key="3">
    <source>
        <dbReference type="Proteomes" id="UP001529510"/>
    </source>
</evidence>
<dbReference type="GO" id="GO:0060429">
    <property type="term" value="P:epithelium development"/>
    <property type="evidence" value="ECO:0007669"/>
    <property type="project" value="UniProtKB-ARBA"/>
</dbReference>
<gene>
    <name evidence="2" type="ORF">M9458_038402</name>
</gene>
<feature type="non-terminal residue" evidence="2">
    <location>
        <position position="1"/>
    </location>
</feature>
<dbReference type="Proteomes" id="UP001529510">
    <property type="component" value="Unassembled WGS sequence"/>
</dbReference>
<feature type="domain" description="RHD" evidence="1">
    <location>
        <begin position="1"/>
        <end position="57"/>
    </location>
</feature>
<dbReference type="InterPro" id="IPR011539">
    <property type="entry name" value="RHD_DNA_bind_dom"/>
</dbReference>
<keyword evidence="3" id="KW-1185">Reference proteome</keyword>
<dbReference type="EMBL" id="JAMKFB020000019">
    <property type="protein sequence ID" value="KAL0166558.1"/>
    <property type="molecule type" value="Genomic_DNA"/>
</dbReference>
<reference evidence="2 3" key="1">
    <citation type="submission" date="2024-05" db="EMBL/GenBank/DDBJ databases">
        <title>Genome sequencing and assembly of Indian major carp, Cirrhinus mrigala (Hamilton, 1822).</title>
        <authorList>
            <person name="Mohindra V."/>
            <person name="Chowdhury L.M."/>
            <person name="Lal K."/>
            <person name="Jena J.K."/>
        </authorList>
    </citation>
    <scope>NUCLEOTIDE SEQUENCE [LARGE SCALE GENOMIC DNA]</scope>
    <source>
        <strain evidence="2">CM1030</strain>
        <tissue evidence="2">Blood</tissue>
    </source>
</reference>
<accession>A0ABD0NXE7</accession>
<dbReference type="SUPFAM" id="SSF49417">
    <property type="entry name" value="p53-like transcription factors"/>
    <property type="match status" value="1"/>
</dbReference>
<name>A0ABD0NXE7_CIRMR</name>
<dbReference type="InterPro" id="IPR008967">
    <property type="entry name" value="p53-like_TF_DNA-bd_sf"/>
</dbReference>
<dbReference type="PANTHER" id="PTHR12533:SF5">
    <property type="entry name" value="NUCLEAR FACTOR OF ACTIVATED T-CELLS, CYTOPLASMIC 1"/>
    <property type="match status" value="1"/>
</dbReference>
<sequence>IDCAGILKLRNSDIELRKGETDIGRKNTRVRMVFRVHINQPNGRTVSLQVASNPIEC</sequence>
<evidence type="ECO:0000313" key="2">
    <source>
        <dbReference type="EMBL" id="KAL0166558.1"/>
    </source>
</evidence>
<organism evidence="2 3">
    <name type="scientific">Cirrhinus mrigala</name>
    <name type="common">Mrigala</name>
    <dbReference type="NCBI Taxonomy" id="683832"/>
    <lineage>
        <taxon>Eukaryota</taxon>
        <taxon>Metazoa</taxon>
        <taxon>Chordata</taxon>
        <taxon>Craniata</taxon>
        <taxon>Vertebrata</taxon>
        <taxon>Euteleostomi</taxon>
        <taxon>Actinopterygii</taxon>
        <taxon>Neopterygii</taxon>
        <taxon>Teleostei</taxon>
        <taxon>Ostariophysi</taxon>
        <taxon>Cypriniformes</taxon>
        <taxon>Cyprinidae</taxon>
        <taxon>Labeoninae</taxon>
        <taxon>Labeonini</taxon>
        <taxon>Cirrhinus</taxon>
    </lineage>
</organism>
<comment type="caution">
    <text evidence="2">The sequence shown here is derived from an EMBL/GenBank/DDBJ whole genome shotgun (WGS) entry which is preliminary data.</text>
</comment>